<dbReference type="Pfam" id="PF05936">
    <property type="entry name" value="T6SS_VasE"/>
    <property type="match status" value="1"/>
</dbReference>
<name>A0A076LFP1_9GAMM</name>
<evidence type="ECO:0000313" key="2">
    <source>
        <dbReference type="Proteomes" id="UP000028681"/>
    </source>
</evidence>
<dbReference type="EMBL" id="CP006664">
    <property type="protein sequence ID" value="AIJ06951.1"/>
    <property type="molecule type" value="Genomic_DNA"/>
</dbReference>
<dbReference type="AlphaFoldDB" id="A0A076LFP1"/>
<dbReference type="NCBIfam" id="TIGR03353">
    <property type="entry name" value="VI_chp_4"/>
    <property type="match status" value="1"/>
</dbReference>
<evidence type="ECO:0000313" key="1">
    <source>
        <dbReference type="EMBL" id="AIJ06951.1"/>
    </source>
</evidence>
<reference evidence="1 2" key="1">
    <citation type="journal article" date="2012" name="PLoS ONE">
        <title>Edwardsiella comparative phylogenomics reveal the new intra/inter-species taxonomic relationships, virulence evolution and niche adaptation mechanisms.</title>
        <authorList>
            <person name="Yang M."/>
            <person name="Lv Y."/>
            <person name="Xiao J."/>
            <person name="Wu H."/>
            <person name="Zheng H."/>
            <person name="Liu Q."/>
            <person name="Zhang Y."/>
            <person name="Wang Q."/>
        </authorList>
    </citation>
    <scope>NUCLEOTIDE SEQUENCE [LARGE SCALE GENOMIC DNA]</scope>
    <source>
        <strain evidence="2">080813</strain>
    </source>
</reference>
<organism evidence="1 2">
    <name type="scientific">Edwardsiella anguillarum ET080813</name>
    <dbReference type="NCBI Taxonomy" id="667120"/>
    <lineage>
        <taxon>Bacteria</taxon>
        <taxon>Pseudomonadati</taxon>
        <taxon>Pseudomonadota</taxon>
        <taxon>Gammaproteobacteria</taxon>
        <taxon>Enterobacterales</taxon>
        <taxon>Hafniaceae</taxon>
        <taxon>Edwardsiella</taxon>
    </lineage>
</organism>
<accession>A0A076LFP1</accession>
<gene>
    <name evidence="1" type="primary">evpM</name>
    <name evidence="1" type="ORF">ETEE_0473</name>
</gene>
<dbReference type="PANTHER" id="PTHR35566">
    <property type="entry name" value="BLR3599 PROTEIN"/>
    <property type="match status" value="1"/>
</dbReference>
<dbReference type="InterPro" id="IPR010263">
    <property type="entry name" value="T6SS_TssK"/>
</dbReference>
<protein>
    <submittedName>
        <fullName evidence="1">Type VI secretion system protein EvpM</fullName>
    </submittedName>
</protein>
<dbReference type="KEGG" id="ete:ETEE_0473"/>
<dbReference type="Proteomes" id="UP000028681">
    <property type="component" value="Chromosome"/>
</dbReference>
<dbReference type="RefSeq" id="WP_034162676.1">
    <property type="nucleotide sequence ID" value="NZ_CP006664.1"/>
</dbReference>
<proteinExistence type="predicted"/>
<sequence length="462" mass="52345">MKIHKPVYWHQGMFLQPQHFQLADLHSQFQLKPFLDSGLQDFWGVGALTIAESALGNQQLNVLSAELLFRDHSYVVWPGNSICKPRSFASAWLDQSRPFNVYLGLKKLDTIESNVAVVPQLEDGAGRNIRYVTTQQGDKLADLYSDGPKAEIQSLHYVLQILWESEVEKLTDYNILPIARLERQGEVIQLSRNFIPPCYIMGGSESLMRVVRDVRDDLAGRARQLEAYKSPREIRKAEFDASFLMFLLALRTLNRYVPLLYQLTESPQIHPRKVYDVLRQIVGELSTFSERCDMLGSPDGNHPGLPPYRHQDIAPGLFAVRDLIINLLNEISIGPDFLIALEPSGEYLTARLPKSLLEERNRFYLIVRSDMAPDALQAAFRARARLAEAGALPLLIQRALPGITLTPLSSVPEGLPRRSCSFYFKIDSQSEAWRQVAQSCHIAFNWFDAPDDLNVELVGVSR</sequence>
<dbReference type="HOGENOM" id="CLU_031690_3_1_6"/>
<dbReference type="PANTHER" id="PTHR35566:SF1">
    <property type="entry name" value="TYPE VI SECRETION SYSTEM BASEPLATE COMPONENT TSSK1"/>
    <property type="match status" value="1"/>
</dbReference>
<dbReference type="GeneID" id="33938245"/>